<feature type="transmembrane region" description="Helical" evidence="1">
    <location>
        <begin position="33"/>
        <end position="53"/>
    </location>
</feature>
<reference evidence="2 3" key="1">
    <citation type="submission" date="2018-12" db="EMBL/GenBank/DDBJ databases">
        <title>Amycolatopsis eburnea sp. nov. actinomycete associate with arbuscular mycorrhiza fungal spore.</title>
        <authorList>
            <person name="Lumyong S."/>
            <person name="Chaiya L."/>
        </authorList>
    </citation>
    <scope>NUCLEOTIDE SEQUENCE [LARGE SCALE GENOMIC DNA]</scope>
    <source>
        <strain evidence="2 3">GLM-1</strain>
    </source>
</reference>
<organism evidence="2 3">
    <name type="scientific">Amycolatopsis eburnea</name>
    <dbReference type="NCBI Taxonomy" id="2267691"/>
    <lineage>
        <taxon>Bacteria</taxon>
        <taxon>Bacillati</taxon>
        <taxon>Actinomycetota</taxon>
        <taxon>Actinomycetes</taxon>
        <taxon>Pseudonocardiales</taxon>
        <taxon>Pseudonocardiaceae</taxon>
        <taxon>Amycolatopsis</taxon>
    </lineage>
</organism>
<comment type="caution">
    <text evidence="2">The sequence shown here is derived from an EMBL/GenBank/DDBJ whole genome shotgun (WGS) entry which is preliminary data.</text>
</comment>
<evidence type="ECO:0000256" key="1">
    <source>
        <dbReference type="SAM" id="Phobius"/>
    </source>
</evidence>
<evidence type="ECO:0000313" key="3">
    <source>
        <dbReference type="Proteomes" id="UP000267081"/>
    </source>
</evidence>
<evidence type="ECO:0008006" key="4">
    <source>
        <dbReference type="Google" id="ProtNLM"/>
    </source>
</evidence>
<keyword evidence="1" id="KW-0812">Transmembrane</keyword>
<keyword evidence="1" id="KW-1133">Transmembrane helix</keyword>
<dbReference type="EMBL" id="RSEC01000036">
    <property type="protein sequence ID" value="RSD20304.1"/>
    <property type="molecule type" value="Genomic_DNA"/>
</dbReference>
<name>A0A3R9EU27_9PSEU</name>
<dbReference type="Proteomes" id="UP000267081">
    <property type="component" value="Unassembled WGS sequence"/>
</dbReference>
<sequence length="59" mass="6010">MTGFRAYVAFPFGLAGLVLGVLGCVGRRGGKPLAAIGAVLSFLALVLGLIMVVNQTVPH</sequence>
<dbReference type="PROSITE" id="PS51257">
    <property type="entry name" value="PROKAR_LIPOPROTEIN"/>
    <property type="match status" value="1"/>
</dbReference>
<protein>
    <recommendedName>
        <fullName evidence="4">DUF4190 domain-containing protein</fullName>
    </recommendedName>
</protein>
<proteinExistence type="predicted"/>
<gene>
    <name evidence="2" type="ORF">EIY87_14480</name>
</gene>
<evidence type="ECO:0000313" key="2">
    <source>
        <dbReference type="EMBL" id="RSD20304.1"/>
    </source>
</evidence>
<dbReference type="AlphaFoldDB" id="A0A3R9EU27"/>
<keyword evidence="1" id="KW-0472">Membrane</keyword>
<keyword evidence="3" id="KW-1185">Reference proteome</keyword>
<accession>A0A3R9EU27</accession>
<feature type="transmembrane region" description="Helical" evidence="1">
    <location>
        <begin position="6"/>
        <end position="26"/>
    </location>
</feature>